<dbReference type="Pfam" id="PF24032">
    <property type="entry name" value="YQBQ"/>
    <property type="match status" value="1"/>
</dbReference>
<reference evidence="3 4" key="1">
    <citation type="submission" date="2020-04" db="EMBL/GenBank/DDBJ databases">
        <title>Novel Paenibacillus strain UniB2 isolated from commercial digestive syrup.</title>
        <authorList>
            <person name="Thorat V."/>
            <person name="Kirdat K."/>
            <person name="Tiwarekar B."/>
            <person name="Yadav A."/>
        </authorList>
    </citation>
    <scope>NUCLEOTIDE SEQUENCE [LARGE SCALE GENOMIC DNA]</scope>
    <source>
        <strain evidence="3 4">UniB2</strain>
    </source>
</reference>
<dbReference type="EMBL" id="CP051428">
    <property type="protein sequence ID" value="QJC52781.1"/>
    <property type="molecule type" value="Genomic_DNA"/>
</dbReference>
<dbReference type="RefSeq" id="WP_168908333.1">
    <property type="nucleotide sequence ID" value="NZ_CP051428.1"/>
</dbReference>
<organism evidence="3 4">
    <name type="scientific">Paenibacillus albicereus</name>
    <dbReference type="NCBI Taxonomy" id="2726185"/>
    <lineage>
        <taxon>Bacteria</taxon>
        <taxon>Bacillati</taxon>
        <taxon>Bacillota</taxon>
        <taxon>Bacilli</taxon>
        <taxon>Bacillales</taxon>
        <taxon>Paenibacillaceae</taxon>
        <taxon>Paenibacillus</taxon>
    </lineage>
</organism>
<feature type="domain" description="YqbQ/XkdQ" evidence="2">
    <location>
        <begin position="24"/>
        <end position="313"/>
    </location>
</feature>
<evidence type="ECO:0000256" key="1">
    <source>
        <dbReference type="SAM" id="MobiDB-lite"/>
    </source>
</evidence>
<evidence type="ECO:0000259" key="2">
    <source>
        <dbReference type="Pfam" id="PF24032"/>
    </source>
</evidence>
<gene>
    <name evidence="3" type="ORF">HGI30_15210</name>
</gene>
<sequence length="356" mass="38966">MISLKHVSRTGVKTDLSGLFLRLSWSGDKSTAARSATFSLLFAPQDPNVPRVPMELGEMIFIYDDASKEIFRGYLFKKSKSLTGNAIDYTAYDGLRYLTQSKVSRVFKGATAAAVARTVCGEIGVPVGYMDEGGGSHRFTALNRSAYETIMIGYTEASKQTGRRYIPRMSAGRLSVIEKGARTAGVMLTADTNLTEASYTESIEDAVTAVRIVDKNDNYAGEVKDDANLKRYGRLQEIYQAEEKKDPYGPARAMLRGAERTANVTVVGNGQIDLITGNAVRIEDALTGLVGLYYVDSDEHVWENGMQTITLTVNFQNVMDEQEGGEVESGTSKKTRKKSDSSTAGTSYSLDNFVYP</sequence>
<dbReference type="KEGG" id="palr:HGI30_15210"/>
<dbReference type="Proteomes" id="UP000502136">
    <property type="component" value="Chromosome"/>
</dbReference>
<name>A0A6H2GZB8_9BACL</name>
<feature type="region of interest" description="Disordered" evidence="1">
    <location>
        <begin position="322"/>
        <end position="356"/>
    </location>
</feature>
<dbReference type="AlphaFoldDB" id="A0A6H2GZB8"/>
<evidence type="ECO:0000313" key="4">
    <source>
        <dbReference type="Proteomes" id="UP000502136"/>
    </source>
</evidence>
<evidence type="ECO:0000313" key="3">
    <source>
        <dbReference type="EMBL" id="QJC52781.1"/>
    </source>
</evidence>
<keyword evidence="4" id="KW-1185">Reference proteome</keyword>
<proteinExistence type="predicted"/>
<protein>
    <recommendedName>
        <fullName evidence="2">YqbQ/XkdQ domain-containing protein</fullName>
    </recommendedName>
</protein>
<dbReference type="InterPro" id="IPR056937">
    <property type="entry name" value="YqbQ/XkdQ"/>
</dbReference>
<accession>A0A6H2GZB8</accession>